<proteinExistence type="predicted"/>
<sequence length="319" mass="36423">MLRQPADRNIAVAFEQMEILEFAAGLVVNEESGMTGAEIFHRPLHRIDHRHQTGQVKHAVEFDADLPVEFVQIIADDIRRIAVLDEGAGQRLDHAHLQSRAHAMAGNIADHEKIAAVVHMQQIEIIAAQMRMRHVIRNHEQRVALQRDPVRQHQLLHPACQIEVALELLEVVAVHLAFAQIVDQLTGQRQHRRLQNRLAHEEGKGVVGEIFQQFPPGRIQHRGNENDRKFAPGQADALTQLESVVVRQHDFGDQQIDMTPGQCRRHLRRGIAKLQIELAAAKNRRKQSLAHRIVIDHQNIRAFSGIFLQSYHPRRFSFS</sequence>
<keyword evidence="1" id="KW-0175">Coiled coil</keyword>
<name>A0A645BRW1_9ZZZZ</name>
<comment type="caution">
    <text evidence="2">The sequence shown here is derived from an EMBL/GenBank/DDBJ whole genome shotgun (WGS) entry which is preliminary data.</text>
</comment>
<reference evidence="2" key="1">
    <citation type="submission" date="2019-08" db="EMBL/GenBank/DDBJ databases">
        <authorList>
            <person name="Kucharzyk K."/>
            <person name="Murdoch R.W."/>
            <person name="Higgins S."/>
            <person name="Loffler F."/>
        </authorList>
    </citation>
    <scope>NUCLEOTIDE SEQUENCE</scope>
</reference>
<dbReference type="EMBL" id="VSSQ01022063">
    <property type="protein sequence ID" value="MPM68106.1"/>
    <property type="molecule type" value="Genomic_DNA"/>
</dbReference>
<accession>A0A645BRW1</accession>
<protein>
    <submittedName>
        <fullName evidence="2">Uncharacterized protein</fullName>
    </submittedName>
</protein>
<gene>
    <name evidence="2" type="ORF">SDC9_115037</name>
</gene>
<evidence type="ECO:0000256" key="1">
    <source>
        <dbReference type="SAM" id="Coils"/>
    </source>
</evidence>
<evidence type="ECO:0000313" key="2">
    <source>
        <dbReference type="EMBL" id="MPM68106.1"/>
    </source>
</evidence>
<dbReference type="AlphaFoldDB" id="A0A645BRW1"/>
<organism evidence="2">
    <name type="scientific">bioreactor metagenome</name>
    <dbReference type="NCBI Taxonomy" id="1076179"/>
    <lineage>
        <taxon>unclassified sequences</taxon>
        <taxon>metagenomes</taxon>
        <taxon>ecological metagenomes</taxon>
    </lineage>
</organism>
<feature type="coiled-coil region" evidence="1">
    <location>
        <begin position="264"/>
        <end position="291"/>
    </location>
</feature>